<organism evidence="1 3">
    <name type="scientific">Orientia tsutsugamushi str. UT144</name>
    <dbReference type="NCBI Taxonomy" id="1441384"/>
    <lineage>
        <taxon>Bacteria</taxon>
        <taxon>Pseudomonadati</taxon>
        <taxon>Pseudomonadota</taxon>
        <taxon>Alphaproteobacteria</taxon>
        <taxon>Rickettsiales</taxon>
        <taxon>Rickettsiaceae</taxon>
        <taxon>Rickettsieae</taxon>
        <taxon>Orientia</taxon>
    </lineage>
</organism>
<dbReference type="Proteomes" id="UP000033580">
    <property type="component" value="Unassembled WGS sequence"/>
</dbReference>
<accession>A0A0F3RIW1</accession>
<dbReference type="PATRIC" id="fig|1441384.3.peg.2278"/>
<evidence type="ECO:0000313" key="3">
    <source>
        <dbReference type="Proteomes" id="UP000033580"/>
    </source>
</evidence>
<dbReference type="EMBL" id="LAOR01000081">
    <property type="protein sequence ID" value="KJW06819.1"/>
    <property type="molecule type" value="Genomic_DNA"/>
</dbReference>
<proteinExistence type="predicted"/>
<dbReference type="AlphaFoldDB" id="A0A0F3RIW1"/>
<name>A0A0F3RIW1_ORITS</name>
<evidence type="ECO:0000313" key="1">
    <source>
        <dbReference type="EMBL" id="KJW06370.1"/>
    </source>
</evidence>
<comment type="caution">
    <text evidence="1">The sequence shown here is derived from an EMBL/GenBank/DDBJ whole genome shotgun (WGS) entry which is preliminary data.</text>
</comment>
<evidence type="ECO:0000313" key="2">
    <source>
        <dbReference type="EMBL" id="KJW06819.1"/>
    </source>
</evidence>
<protein>
    <submittedName>
        <fullName evidence="1">Uncharacterized protein</fullName>
    </submittedName>
</protein>
<gene>
    <name evidence="2" type="ORF">OTUT144_1149</name>
    <name evidence="1" type="ORF">OTUT144_1584</name>
</gene>
<dbReference type="EMBL" id="LAOR01000130">
    <property type="protein sequence ID" value="KJW06370.1"/>
    <property type="molecule type" value="Genomic_DNA"/>
</dbReference>
<reference evidence="1 3" key="1">
    <citation type="submission" date="2015-01" db="EMBL/GenBank/DDBJ databases">
        <title>Genome Sequencing of Rickettsiales.</title>
        <authorList>
            <person name="Daugherty S.C."/>
            <person name="Su Q."/>
            <person name="Abolude K."/>
            <person name="Beier-Sexton M."/>
            <person name="Carlyon J.A."/>
            <person name="Carter R."/>
            <person name="Day N.P."/>
            <person name="Dumler S.J."/>
            <person name="Dyachenko V."/>
            <person name="Godinez A."/>
            <person name="Kurtti T.J."/>
            <person name="Lichay M."/>
            <person name="Mullins K.E."/>
            <person name="Ott S."/>
            <person name="Pappas-Brown V."/>
            <person name="Paris D.H."/>
            <person name="Patel P."/>
            <person name="Richards A.L."/>
            <person name="Sadzewicz L."/>
            <person name="Sears K."/>
            <person name="Seidman D."/>
            <person name="Sengamalay N."/>
            <person name="Stenos J."/>
            <person name="Tallon L.J."/>
            <person name="Vincent G."/>
            <person name="Fraser C.M."/>
            <person name="Munderloh U."/>
            <person name="Dunning-Hotopp J.C."/>
        </authorList>
    </citation>
    <scope>NUCLEOTIDE SEQUENCE [LARGE SCALE GENOMIC DNA]</scope>
    <source>
        <strain evidence="1 3">UT144</strain>
    </source>
</reference>
<sequence>MSLCMREVLFIVQLRTHRYTAKGMRCYGVYDWYLSKRTNIIVALVDKSLLIPYQFLTAMLILLFLTVE</sequence>